<evidence type="ECO:0000256" key="3">
    <source>
        <dbReference type="ARBA" id="ARBA00022833"/>
    </source>
</evidence>
<dbReference type="GO" id="GO:0005634">
    <property type="term" value="C:nucleus"/>
    <property type="evidence" value="ECO:0007669"/>
    <property type="project" value="TreeGrafter"/>
</dbReference>
<evidence type="ECO:0000256" key="1">
    <source>
        <dbReference type="ARBA" id="ARBA00022723"/>
    </source>
</evidence>
<name>A0AAV3QLN2_LITER</name>
<dbReference type="PROSITE" id="PS50089">
    <property type="entry name" value="ZF_RING_2"/>
    <property type="match status" value="1"/>
</dbReference>
<reference evidence="6 7" key="1">
    <citation type="submission" date="2024-01" db="EMBL/GenBank/DDBJ databases">
        <title>The complete chloroplast genome sequence of Lithospermum erythrorhizon: insights into the phylogenetic relationship among Boraginaceae species and the maternal lineages of purple gromwells.</title>
        <authorList>
            <person name="Okada T."/>
            <person name="Watanabe K."/>
        </authorList>
    </citation>
    <scope>NUCLEOTIDE SEQUENCE [LARGE SCALE GENOMIC DNA]</scope>
</reference>
<proteinExistence type="predicted"/>
<gene>
    <name evidence="6" type="ORF">LIER_20492</name>
</gene>
<dbReference type="CDD" id="cd16454">
    <property type="entry name" value="RING-H2_PA-TM-RING"/>
    <property type="match status" value="1"/>
</dbReference>
<dbReference type="AlphaFoldDB" id="A0AAV3QLN2"/>
<dbReference type="Proteomes" id="UP001454036">
    <property type="component" value="Unassembled WGS sequence"/>
</dbReference>
<evidence type="ECO:0000256" key="2">
    <source>
        <dbReference type="ARBA" id="ARBA00022771"/>
    </source>
</evidence>
<evidence type="ECO:0000256" key="4">
    <source>
        <dbReference type="PROSITE-ProRule" id="PRU00175"/>
    </source>
</evidence>
<dbReference type="SMART" id="SM00184">
    <property type="entry name" value="RING"/>
    <property type="match status" value="1"/>
</dbReference>
<keyword evidence="2 4" id="KW-0863">Zinc-finger</keyword>
<keyword evidence="7" id="KW-1185">Reference proteome</keyword>
<feature type="domain" description="RING-type" evidence="5">
    <location>
        <begin position="270"/>
        <end position="312"/>
    </location>
</feature>
<evidence type="ECO:0000313" key="6">
    <source>
        <dbReference type="EMBL" id="GAA0164977.1"/>
    </source>
</evidence>
<dbReference type="EMBL" id="BAABME010005212">
    <property type="protein sequence ID" value="GAA0164977.1"/>
    <property type="molecule type" value="Genomic_DNA"/>
</dbReference>
<keyword evidence="1" id="KW-0479">Metal-binding</keyword>
<dbReference type="Pfam" id="PF13639">
    <property type="entry name" value="zf-RING_2"/>
    <property type="match status" value="1"/>
</dbReference>
<evidence type="ECO:0000259" key="5">
    <source>
        <dbReference type="PROSITE" id="PS50089"/>
    </source>
</evidence>
<dbReference type="GO" id="GO:0008270">
    <property type="term" value="F:zinc ion binding"/>
    <property type="evidence" value="ECO:0007669"/>
    <property type="project" value="UniProtKB-KW"/>
</dbReference>
<sequence length="319" mass="37183">MVVQYQKVKAIKIRVYKWKERMINEEFSNCGLFQFTVINEIMHVKRQNNDFLEASRKCSIVPFEPLMVGLPCSYKCSYPAWDCLCFELFSGKEDCMINPKTAWWLSETIAGYLTSNYHATRDISSVGERDFKIIVAVNVYMKNIIDESSEIDLEFSLNREALMYEELMYSDEYGLEQRKLIGPIHDFLFETDEKAKILGDFLESDRNSLLNLYASSGNENMIFYSIIEWLMKEPYLRLNPEQESWFDEVKPALKMMKFDAGCDSYSEENCAICLEEFCEGDPIIVTPCSHIFHCHCIVGWLAKEKMTCPMCRTVCPVMI</sequence>
<dbReference type="InterPro" id="IPR051834">
    <property type="entry name" value="RING_finger_E3_ligase"/>
</dbReference>
<protein>
    <recommendedName>
        <fullName evidence="5">RING-type domain-containing protein</fullName>
    </recommendedName>
</protein>
<dbReference type="InterPro" id="IPR013083">
    <property type="entry name" value="Znf_RING/FYVE/PHD"/>
</dbReference>
<dbReference type="PANTHER" id="PTHR45931">
    <property type="entry name" value="SI:CH211-59O9.10"/>
    <property type="match status" value="1"/>
</dbReference>
<accession>A0AAV3QLN2</accession>
<dbReference type="PANTHER" id="PTHR45931:SF3">
    <property type="entry name" value="RING ZINC FINGER-CONTAINING PROTEIN"/>
    <property type="match status" value="1"/>
</dbReference>
<dbReference type="SUPFAM" id="SSF57850">
    <property type="entry name" value="RING/U-box"/>
    <property type="match status" value="1"/>
</dbReference>
<evidence type="ECO:0000313" key="7">
    <source>
        <dbReference type="Proteomes" id="UP001454036"/>
    </source>
</evidence>
<organism evidence="6 7">
    <name type="scientific">Lithospermum erythrorhizon</name>
    <name type="common">Purple gromwell</name>
    <name type="synonym">Lithospermum officinale var. erythrorhizon</name>
    <dbReference type="NCBI Taxonomy" id="34254"/>
    <lineage>
        <taxon>Eukaryota</taxon>
        <taxon>Viridiplantae</taxon>
        <taxon>Streptophyta</taxon>
        <taxon>Embryophyta</taxon>
        <taxon>Tracheophyta</taxon>
        <taxon>Spermatophyta</taxon>
        <taxon>Magnoliopsida</taxon>
        <taxon>eudicotyledons</taxon>
        <taxon>Gunneridae</taxon>
        <taxon>Pentapetalae</taxon>
        <taxon>asterids</taxon>
        <taxon>lamiids</taxon>
        <taxon>Boraginales</taxon>
        <taxon>Boraginaceae</taxon>
        <taxon>Boraginoideae</taxon>
        <taxon>Lithospermeae</taxon>
        <taxon>Lithospermum</taxon>
    </lineage>
</organism>
<dbReference type="GO" id="GO:0006511">
    <property type="term" value="P:ubiquitin-dependent protein catabolic process"/>
    <property type="evidence" value="ECO:0007669"/>
    <property type="project" value="TreeGrafter"/>
</dbReference>
<dbReference type="InterPro" id="IPR001841">
    <property type="entry name" value="Znf_RING"/>
</dbReference>
<dbReference type="GO" id="GO:0061630">
    <property type="term" value="F:ubiquitin protein ligase activity"/>
    <property type="evidence" value="ECO:0007669"/>
    <property type="project" value="TreeGrafter"/>
</dbReference>
<comment type="caution">
    <text evidence="6">The sequence shown here is derived from an EMBL/GenBank/DDBJ whole genome shotgun (WGS) entry which is preliminary data.</text>
</comment>
<dbReference type="Gene3D" id="3.30.40.10">
    <property type="entry name" value="Zinc/RING finger domain, C3HC4 (zinc finger)"/>
    <property type="match status" value="1"/>
</dbReference>
<keyword evidence="3" id="KW-0862">Zinc</keyword>